<comment type="caution">
    <text evidence="2">The sequence shown here is derived from an EMBL/GenBank/DDBJ whole genome shotgun (WGS) entry which is preliminary data.</text>
</comment>
<evidence type="ECO:0000256" key="1">
    <source>
        <dbReference type="ARBA" id="ARBA00006484"/>
    </source>
</evidence>
<dbReference type="EMBL" id="JARKIE010000144">
    <property type="protein sequence ID" value="KAJ7676265.1"/>
    <property type="molecule type" value="Genomic_DNA"/>
</dbReference>
<accession>A0AAD7GCF8</accession>
<protein>
    <submittedName>
        <fullName evidence="2">Uncharacterized protein</fullName>
    </submittedName>
</protein>
<keyword evidence="3" id="KW-1185">Reference proteome</keyword>
<evidence type="ECO:0000313" key="2">
    <source>
        <dbReference type="EMBL" id="KAJ7676265.1"/>
    </source>
</evidence>
<dbReference type="PANTHER" id="PTHR43544:SF32">
    <property type="entry name" value="CHAIN DEHYDROGENASE, PUTATIVE (AFU_ORTHOLOGUE AFUA_5G01530)-RELATED"/>
    <property type="match status" value="1"/>
</dbReference>
<dbReference type="GO" id="GO:0019748">
    <property type="term" value="P:secondary metabolic process"/>
    <property type="evidence" value="ECO:0007669"/>
    <property type="project" value="TreeGrafter"/>
</dbReference>
<gene>
    <name evidence="2" type="ORF">B0H17DRAFT_1080298</name>
</gene>
<proteinExistence type="inferred from homology"/>
<dbReference type="Proteomes" id="UP001221757">
    <property type="component" value="Unassembled WGS sequence"/>
</dbReference>
<name>A0AAD7GCF8_MYCRO</name>
<evidence type="ECO:0000313" key="3">
    <source>
        <dbReference type="Proteomes" id="UP001221757"/>
    </source>
</evidence>
<dbReference type="InterPro" id="IPR036291">
    <property type="entry name" value="NAD(P)-bd_dom_sf"/>
</dbReference>
<dbReference type="GO" id="GO:0016491">
    <property type="term" value="F:oxidoreductase activity"/>
    <property type="evidence" value="ECO:0007669"/>
    <property type="project" value="TreeGrafter"/>
</dbReference>
<dbReference type="PRINTS" id="PR00081">
    <property type="entry name" value="GDHRDH"/>
</dbReference>
<dbReference type="InterPro" id="IPR002347">
    <property type="entry name" value="SDR_fam"/>
</dbReference>
<dbReference type="AlphaFoldDB" id="A0AAD7GCF8"/>
<dbReference type="Gene3D" id="3.40.50.720">
    <property type="entry name" value="NAD(P)-binding Rossmann-like Domain"/>
    <property type="match status" value="1"/>
</dbReference>
<dbReference type="GO" id="GO:0005737">
    <property type="term" value="C:cytoplasm"/>
    <property type="evidence" value="ECO:0007669"/>
    <property type="project" value="TreeGrafter"/>
</dbReference>
<dbReference type="SUPFAM" id="SSF51735">
    <property type="entry name" value="NAD(P)-binding Rossmann-fold domains"/>
    <property type="match status" value="1"/>
</dbReference>
<dbReference type="Pfam" id="PF00106">
    <property type="entry name" value="adh_short"/>
    <property type="match status" value="2"/>
</dbReference>
<reference evidence="2" key="1">
    <citation type="submission" date="2023-03" db="EMBL/GenBank/DDBJ databases">
        <title>Massive genome expansion in bonnet fungi (Mycena s.s.) driven by repeated elements and novel gene families across ecological guilds.</title>
        <authorList>
            <consortium name="Lawrence Berkeley National Laboratory"/>
            <person name="Harder C.B."/>
            <person name="Miyauchi S."/>
            <person name="Viragh M."/>
            <person name="Kuo A."/>
            <person name="Thoen E."/>
            <person name="Andreopoulos B."/>
            <person name="Lu D."/>
            <person name="Skrede I."/>
            <person name="Drula E."/>
            <person name="Henrissat B."/>
            <person name="Morin E."/>
            <person name="Kohler A."/>
            <person name="Barry K."/>
            <person name="LaButti K."/>
            <person name="Morin E."/>
            <person name="Salamov A."/>
            <person name="Lipzen A."/>
            <person name="Mereny Z."/>
            <person name="Hegedus B."/>
            <person name="Baldrian P."/>
            <person name="Stursova M."/>
            <person name="Weitz H."/>
            <person name="Taylor A."/>
            <person name="Grigoriev I.V."/>
            <person name="Nagy L.G."/>
            <person name="Martin F."/>
            <person name="Kauserud H."/>
        </authorList>
    </citation>
    <scope>NUCLEOTIDE SEQUENCE</scope>
    <source>
        <strain evidence="2">CBHHK067</strain>
    </source>
</reference>
<organism evidence="2 3">
    <name type="scientific">Mycena rosella</name>
    <name type="common">Pink bonnet</name>
    <name type="synonym">Agaricus rosellus</name>
    <dbReference type="NCBI Taxonomy" id="1033263"/>
    <lineage>
        <taxon>Eukaryota</taxon>
        <taxon>Fungi</taxon>
        <taxon>Dikarya</taxon>
        <taxon>Basidiomycota</taxon>
        <taxon>Agaricomycotina</taxon>
        <taxon>Agaricomycetes</taxon>
        <taxon>Agaricomycetidae</taxon>
        <taxon>Agaricales</taxon>
        <taxon>Marasmiineae</taxon>
        <taxon>Mycenaceae</taxon>
        <taxon>Mycena</taxon>
    </lineage>
</organism>
<dbReference type="PANTHER" id="PTHR43544">
    <property type="entry name" value="SHORT-CHAIN DEHYDROGENASE/REDUCTASE"/>
    <property type="match status" value="1"/>
</dbReference>
<dbReference type="InterPro" id="IPR051468">
    <property type="entry name" value="Fungal_SecMetab_SDRs"/>
</dbReference>
<sequence>MSSPNIVLVTGGNNGLGYETVKALLESDKAYHVLLGSRSLDKARRAIGTLHSECPTATNTVEAVQLDLTSDESIEKASEHIKASLGRLDTLINNAGSTFDFEFLAGNVSLRECFTKAYDVNLAGTHVLTWTLIPLLLKSADPRLIFVSGLSNLSRASREYFPTPPQPAGWPKTIEFETIGYRCSKVALNMLMLDWNHKLKADGVKVWAVGPGMLATDLGNVREKSVAMGAQHPSVGGQVLRRVVEGEMDEYVGKFVGKDGLMDGF</sequence>
<comment type="similarity">
    <text evidence="1">Belongs to the short-chain dehydrogenases/reductases (SDR) family.</text>
</comment>